<name>A0A2H0UVQ0_9BACT</name>
<evidence type="ECO:0000259" key="8">
    <source>
        <dbReference type="PROSITE" id="PS51462"/>
    </source>
</evidence>
<protein>
    <recommendedName>
        <fullName evidence="5">5'-deoxynucleotidase</fullName>
        <ecNumber evidence="5">3.1.3.89</ecNumber>
    </recommendedName>
</protein>
<proteinExistence type="predicted"/>
<reference evidence="10" key="1">
    <citation type="submission" date="2017-09" db="EMBL/GenBank/DDBJ databases">
        <title>Depth-based differentiation of microbial function through sediment-hosted aquifers and enrichment of novel symbionts in the deep terrestrial subsurface.</title>
        <authorList>
            <person name="Probst A.J."/>
            <person name="Ladd B."/>
            <person name="Jarett J.K."/>
            <person name="Geller-Mcgrath D.E."/>
            <person name="Sieber C.M.K."/>
            <person name="Emerson J.B."/>
            <person name="Anantharaman K."/>
            <person name="Thomas B.C."/>
            <person name="Malmstrom R."/>
            <person name="Stieglmeier M."/>
            <person name="Klingl A."/>
            <person name="Woyke T."/>
            <person name="Ryan C.M."/>
            <person name="Banfield J.F."/>
        </authorList>
    </citation>
    <scope>NUCLEOTIDE SEQUENCE [LARGE SCALE GENOMIC DNA]</scope>
</reference>
<dbReference type="GO" id="GO:0005737">
    <property type="term" value="C:cytoplasm"/>
    <property type="evidence" value="ECO:0007669"/>
    <property type="project" value="TreeGrafter"/>
</dbReference>
<dbReference type="EMBL" id="PFAV01000070">
    <property type="protein sequence ID" value="PIR90887.1"/>
    <property type="molecule type" value="Genomic_DNA"/>
</dbReference>
<evidence type="ECO:0000256" key="7">
    <source>
        <dbReference type="ARBA" id="ARBA00022801"/>
    </source>
</evidence>
<comment type="subunit">
    <text evidence="4">Homodimer.</text>
</comment>
<dbReference type="Pfam" id="PF13023">
    <property type="entry name" value="HD_3"/>
    <property type="match status" value="1"/>
</dbReference>
<evidence type="ECO:0000256" key="6">
    <source>
        <dbReference type="ARBA" id="ARBA00022723"/>
    </source>
</evidence>
<dbReference type="SMART" id="SM00471">
    <property type="entry name" value="HDc"/>
    <property type="match status" value="1"/>
</dbReference>
<comment type="caution">
    <text evidence="9">The sequence shown here is derived from an EMBL/GenBank/DDBJ whole genome shotgun (WGS) entry which is preliminary data.</text>
</comment>
<comment type="cofactor">
    <cofactor evidence="3">
        <name>Co(2+)</name>
        <dbReference type="ChEBI" id="CHEBI:48828"/>
    </cofactor>
</comment>
<dbReference type="SUPFAM" id="SSF109604">
    <property type="entry name" value="HD-domain/PDEase-like"/>
    <property type="match status" value="1"/>
</dbReference>
<dbReference type="Gene3D" id="3.90.79.10">
    <property type="entry name" value="Nucleoside Triphosphate Pyrophosphohydrolase"/>
    <property type="match status" value="1"/>
</dbReference>
<sequence length="343" mass="39393">MQVMNGNNLEKIFDFLHLVENLKSTLRYNFTKSGRKESSADHSWRLSLMLFILIKELKIAVDTEKSIKMALVHDLAESITGDIDAVLVAEGKVSKQEKQKLELEAMTKIKAALPQEIGEEIYSLWKEYEDASTKEAKCVKAVDKLETLTQLAEAGYKTYDKPQFIANYADKAVGDFPELKEALAIIKRKLKDEFIKGGIPWEGKKNMIIKRQCAIFIPYRQSNGDVFVFLQKRSKTAQRIPDYFGFFGGGFEGEERAEQALSREIKEELNYCPAGYFLFGQFDLPRKEAWVFCQKVSDNFENEIEVLEGQYGKWFSKTEAMAEKMLIDEDKLILQDFFGKLTN</sequence>
<dbReference type="PROSITE" id="PS51462">
    <property type="entry name" value="NUDIX"/>
    <property type="match status" value="1"/>
</dbReference>
<gene>
    <name evidence="9" type="ORF">COU03_03765</name>
</gene>
<evidence type="ECO:0000313" key="9">
    <source>
        <dbReference type="EMBL" id="PIR90887.1"/>
    </source>
</evidence>
<dbReference type="Proteomes" id="UP000228906">
    <property type="component" value="Unassembled WGS sequence"/>
</dbReference>
<dbReference type="PROSITE" id="PS00893">
    <property type="entry name" value="NUDIX_BOX"/>
    <property type="match status" value="1"/>
</dbReference>
<comment type="catalytic activity">
    <reaction evidence="1">
        <text>a 2'-deoxyribonucleoside 5'-phosphate + H2O = a 2'-deoxyribonucleoside + phosphate</text>
        <dbReference type="Rhea" id="RHEA:36167"/>
        <dbReference type="ChEBI" id="CHEBI:15377"/>
        <dbReference type="ChEBI" id="CHEBI:18274"/>
        <dbReference type="ChEBI" id="CHEBI:43474"/>
        <dbReference type="ChEBI" id="CHEBI:65317"/>
        <dbReference type="EC" id="3.1.3.89"/>
    </reaction>
</comment>
<dbReference type="Pfam" id="PF00293">
    <property type="entry name" value="NUDIX"/>
    <property type="match status" value="1"/>
</dbReference>
<dbReference type="GO" id="GO:0046872">
    <property type="term" value="F:metal ion binding"/>
    <property type="evidence" value="ECO:0007669"/>
    <property type="project" value="UniProtKB-KW"/>
</dbReference>
<dbReference type="Gene3D" id="1.10.3210.10">
    <property type="entry name" value="Hypothetical protein af1432"/>
    <property type="match status" value="1"/>
</dbReference>
<keyword evidence="6" id="KW-0479">Metal-binding</keyword>
<evidence type="ECO:0000256" key="5">
    <source>
        <dbReference type="ARBA" id="ARBA00012964"/>
    </source>
</evidence>
<evidence type="ECO:0000313" key="10">
    <source>
        <dbReference type="Proteomes" id="UP000228906"/>
    </source>
</evidence>
<dbReference type="SUPFAM" id="SSF55811">
    <property type="entry name" value="Nudix"/>
    <property type="match status" value="1"/>
</dbReference>
<evidence type="ECO:0000256" key="4">
    <source>
        <dbReference type="ARBA" id="ARBA00011738"/>
    </source>
</evidence>
<comment type="cofactor">
    <cofactor evidence="2">
        <name>Mn(2+)</name>
        <dbReference type="ChEBI" id="CHEBI:29035"/>
    </cofactor>
</comment>
<evidence type="ECO:0000256" key="1">
    <source>
        <dbReference type="ARBA" id="ARBA00001638"/>
    </source>
</evidence>
<dbReference type="InterPro" id="IPR015797">
    <property type="entry name" value="NUDIX_hydrolase-like_dom_sf"/>
</dbReference>
<dbReference type="InterPro" id="IPR003607">
    <property type="entry name" value="HD/PDEase_dom"/>
</dbReference>
<organism evidence="9 10">
    <name type="scientific">bacterium (Candidatus Gribaldobacteria) CG10_big_fil_rev_8_21_14_0_10_41_12</name>
    <dbReference type="NCBI Taxonomy" id="2014277"/>
    <lineage>
        <taxon>Bacteria</taxon>
        <taxon>Candidatus Gribaldobacteria</taxon>
    </lineage>
</organism>
<keyword evidence="7" id="KW-0378">Hydrolase</keyword>
<evidence type="ECO:0000256" key="3">
    <source>
        <dbReference type="ARBA" id="ARBA00001941"/>
    </source>
</evidence>
<dbReference type="PANTHER" id="PTHR11845">
    <property type="entry name" value="5'-DEOXYNUCLEOTIDASE HDDC2"/>
    <property type="match status" value="1"/>
</dbReference>
<dbReference type="AlphaFoldDB" id="A0A2H0UVQ0"/>
<dbReference type="InterPro" id="IPR020084">
    <property type="entry name" value="NUDIX_hydrolase_CS"/>
</dbReference>
<dbReference type="InterPro" id="IPR006674">
    <property type="entry name" value="HD_domain"/>
</dbReference>
<dbReference type="GO" id="GO:0002953">
    <property type="term" value="F:5'-deoxynucleotidase activity"/>
    <property type="evidence" value="ECO:0007669"/>
    <property type="project" value="UniProtKB-EC"/>
</dbReference>
<accession>A0A2H0UVQ0</accession>
<evidence type="ECO:0000256" key="2">
    <source>
        <dbReference type="ARBA" id="ARBA00001936"/>
    </source>
</evidence>
<dbReference type="EC" id="3.1.3.89" evidence="5"/>
<dbReference type="InterPro" id="IPR039356">
    <property type="entry name" value="YfbR/HDDC2"/>
</dbReference>
<feature type="domain" description="Nudix hydrolase" evidence="8">
    <location>
        <begin position="209"/>
        <end position="339"/>
    </location>
</feature>
<dbReference type="PANTHER" id="PTHR11845:SF13">
    <property type="entry name" value="5'-DEOXYNUCLEOTIDASE HDDC2"/>
    <property type="match status" value="1"/>
</dbReference>
<dbReference type="InterPro" id="IPR000086">
    <property type="entry name" value="NUDIX_hydrolase_dom"/>
</dbReference>